<feature type="transmembrane region" description="Helical" evidence="1">
    <location>
        <begin position="35"/>
        <end position="58"/>
    </location>
</feature>
<keyword evidence="1" id="KW-0812">Transmembrane</keyword>
<feature type="transmembrane region" description="Helical" evidence="1">
    <location>
        <begin position="127"/>
        <end position="147"/>
    </location>
</feature>
<reference evidence="3" key="1">
    <citation type="journal article" date="2016" name="Proc. Natl. Acad. Sci. U.S.A.">
        <title>Comparative genomics of biotechnologically important yeasts.</title>
        <authorList>
            <person name="Riley R."/>
            <person name="Haridas S."/>
            <person name="Wolfe K.H."/>
            <person name="Lopes M.R."/>
            <person name="Hittinger C.T."/>
            <person name="Goeker M."/>
            <person name="Salamov A.A."/>
            <person name="Wisecaver J.H."/>
            <person name="Long T.M."/>
            <person name="Calvey C.H."/>
            <person name="Aerts A.L."/>
            <person name="Barry K.W."/>
            <person name="Choi C."/>
            <person name="Clum A."/>
            <person name="Coughlan A.Y."/>
            <person name="Deshpande S."/>
            <person name="Douglass A.P."/>
            <person name="Hanson S.J."/>
            <person name="Klenk H.-P."/>
            <person name="LaButti K.M."/>
            <person name="Lapidus A."/>
            <person name="Lindquist E.A."/>
            <person name="Lipzen A.M."/>
            <person name="Meier-Kolthoff J.P."/>
            <person name="Ohm R.A."/>
            <person name="Otillar R.P."/>
            <person name="Pangilinan J.L."/>
            <person name="Peng Y."/>
            <person name="Rokas A."/>
            <person name="Rosa C.A."/>
            <person name="Scheuner C."/>
            <person name="Sibirny A.A."/>
            <person name="Slot J.C."/>
            <person name="Stielow J.B."/>
            <person name="Sun H."/>
            <person name="Kurtzman C.P."/>
            <person name="Blackwell M."/>
            <person name="Grigoriev I.V."/>
            <person name="Jeffries T.W."/>
        </authorList>
    </citation>
    <scope>NUCLEOTIDE SEQUENCE [LARGE SCALE GENOMIC DNA]</scope>
    <source>
        <strain evidence="3">NRRL Y-1626</strain>
    </source>
</reference>
<name>A0A1B7T8Z6_9ASCO</name>
<dbReference type="AlphaFoldDB" id="A0A1B7T8Z6"/>
<evidence type="ECO:0000313" key="2">
    <source>
        <dbReference type="EMBL" id="OBA25216.1"/>
    </source>
</evidence>
<protein>
    <submittedName>
        <fullName evidence="2">Uncharacterized protein</fullName>
    </submittedName>
</protein>
<evidence type="ECO:0000313" key="3">
    <source>
        <dbReference type="Proteomes" id="UP000092321"/>
    </source>
</evidence>
<proteinExistence type="predicted"/>
<accession>A0A1B7T8Z6</accession>
<keyword evidence="3" id="KW-1185">Reference proteome</keyword>
<keyword evidence="1" id="KW-0472">Membrane</keyword>
<comment type="caution">
    <text evidence="2">The sequence shown here is derived from an EMBL/GenBank/DDBJ whole genome shotgun (WGS) entry which is preliminary data.</text>
</comment>
<evidence type="ECO:0000256" key="1">
    <source>
        <dbReference type="SAM" id="Phobius"/>
    </source>
</evidence>
<gene>
    <name evidence="2" type="ORF">HANVADRAFT_81397</name>
</gene>
<sequence length="228" mass="27362">MSTTQPLNNNNQINLTRPNVSSIRSLREKIFHNMILFKLIIYTVTVLMINNVFFYSSYLYEWLNVNNYHNTIDYKLLIPRYIFYPLIITCNGTELDMYMTCVLLYNLGKRMEILHKFNMKRIILFSYMINVLINGVFINYIISRVIFKGNYQVASLFLYPTGCSFLVVSLLSQYKFVTKYTWEFKTFKNIKLQFTNNIFLKTIVFFYLINHYKEIVPLLIQYIISLYI</sequence>
<feature type="transmembrane region" description="Helical" evidence="1">
    <location>
        <begin position="82"/>
        <end position="107"/>
    </location>
</feature>
<dbReference type="EMBL" id="LXPE01000187">
    <property type="protein sequence ID" value="OBA25216.1"/>
    <property type="molecule type" value="Genomic_DNA"/>
</dbReference>
<organism evidence="2 3">
    <name type="scientific">Hanseniaspora valbyensis NRRL Y-1626</name>
    <dbReference type="NCBI Taxonomy" id="766949"/>
    <lineage>
        <taxon>Eukaryota</taxon>
        <taxon>Fungi</taxon>
        <taxon>Dikarya</taxon>
        <taxon>Ascomycota</taxon>
        <taxon>Saccharomycotina</taxon>
        <taxon>Saccharomycetes</taxon>
        <taxon>Saccharomycodales</taxon>
        <taxon>Saccharomycodaceae</taxon>
        <taxon>Hanseniaspora</taxon>
    </lineage>
</organism>
<feature type="transmembrane region" description="Helical" evidence="1">
    <location>
        <begin position="153"/>
        <end position="171"/>
    </location>
</feature>
<keyword evidence="1" id="KW-1133">Transmembrane helix</keyword>
<dbReference type="Proteomes" id="UP000092321">
    <property type="component" value="Unassembled WGS sequence"/>
</dbReference>